<organism evidence="1 2">
    <name type="scientific">Rhodopirellula baltica SWK14</name>
    <dbReference type="NCBI Taxonomy" id="993516"/>
    <lineage>
        <taxon>Bacteria</taxon>
        <taxon>Pseudomonadati</taxon>
        <taxon>Planctomycetota</taxon>
        <taxon>Planctomycetia</taxon>
        <taxon>Pirellulales</taxon>
        <taxon>Pirellulaceae</taxon>
        <taxon>Rhodopirellula</taxon>
    </lineage>
</organism>
<name>L7CP83_RHOBT</name>
<gene>
    <name evidence="1" type="ORF">RBSWK_01159</name>
</gene>
<dbReference type="Proteomes" id="UP000010959">
    <property type="component" value="Unassembled WGS sequence"/>
</dbReference>
<dbReference type="EMBL" id="AMWG01000022">
    <property type="protein sequence ID" value="ELP34866.1"/>
    <property type="molecule type" value="Genomic_DNA"/>
</dbReference>
<evidence type="ECO:0000313" key="2">
    <source>
        <dbReference type="Proteomes" id="UP000010959"/>
    </source>
</evidence>
<protein>
    <submittedName>
        <fullName evidence="1">Uncharacterized protein</fullName>
    </submittedName>
</protein>
<sequence length="45" mass="5452">MLEEVTNRLSMPRFHRMTNRMQRFQQSEYRFASSNRLPVGLSDFS</sequence>
<dbReference type="PATRIC" id="fig|993516.3.peg.1225"/>
<reference evidence="1 2" key="1">
    <citation type="journal article" date="2013" name="Mar. Genomics">
        <title>Expression of sulfatases in Rhodopirellula baltica and the diversity of sulfatases in the genus Rhodopirellula.</title>
        <authorList>
            <person name="Wegner C.E."/>
            <person name="Richter-Heitmann T."/>
            <person name="Klindworth A."/>
            <person name="Klockow C."/>
            <person name="Richter M."/>
            <person name="Achstetter T."/>
            <person name="Glockner F.O."/>
            <person name="Harder J."/>
        </authorList>
    </citation>
    <scope>NUCLEOTIDE SEQUENCE [LARGE SCALE GENOMIC DNA]</scope>
    <source>
        <strain evidence="1 2">SWK14</strain>
    </source>
</reference>
<comment type="caution">
    <text evidence="1">The sequence shown here is derived from an EMBL/GenBank/DDBJ whole genome shotgun (WGS) entry which is preliminary data.</text>
</comment>
<evidence type="ECO:0000313" key="1">
    <source>
        <dbReference type="EMBL" id="ELP34866.1"/>
    </source>
</evidence>
<accession>L7CP83</accession>
<proteinExistence type="predicted"/>
<dbReference type="AlphaFoldDB" id="L7CP83"/>